<proteinExistence type="predicted"/>
<sequence>MSLLQEHRNKLIKSNQCYMVGILAEHESYYPSGDEQEVITTMRNSDDKVIFFIKPLSLDPEPISEIDVEVANPLYIGIDSIQGDWFLPYTYKLTPNVTQKKQIIYDKLKDKLIVFKPKITFSNRDEPDKPFKNAIVINVESEIKIDKDMEFISIPMIEISNVEFEKKLMDGSSIILNDYSHEMFSPEHIMCNNYIYFNLPELVKSPINSGWICEKFSDRVKRIKINIENSEMDGKIIEVGGVNIIFIERDSLYKLEGNSKAENLSDPIVDEIIPKEVNEKSSANFEINLNETNFIDAFKESTLKQNLCYAKEDLINLHTCVKTNPLTILAGMSGTGKSELANFYAKMLKATERLETLLFLPISPSYTEPGDILGFLNNTTGLFIPSETGLSEFLIHAKEHPKSMHVVVFDEMNLSQVEYWFSPFISLLERKPNERILFLYNPATHCINKQSYPPSITINDNVKFIGTVNMDETTKDFSDRLLDRANIINLKKESLQTFQEEIQNIKSNDIDYNDFMCKSVDEYQSWTVKKNWSDAFTKAEIKFLDDLHDLLNGLDDQKGVSFRITKKIGEYLLNIPFNSDGVQMISKGDAFDLQIKQRLVTKIKGTEKKYGTLIGVMNDNDINSENIEPTNSKLFTFFNTEEALKISDFKITKKEIIRKAKELGVYGYAN</sequence>
<dbReference type="RefSeq" id="WP_216125453.1">
    <property type="nucleotide sequence ID" value="NZ_CP086239.1"/>
</dbReference>
<evidence type="ECO:0000313" key="1">
    <source>
        <dbReference type="EMBL" id="WAG62598.1"/>
    </source>
</evidence>
<evidence type="ECO:0000313" key="2">
    <source>
        <dbReference type="Proteomes" id="UP001164733"/>
    </source>
</evidence>
<gene>
    <name evidence="1" type="ORF">LL038_10310</name>
</gene>
<dbReference type="Proteomes" id="UP001164733">
    <property type="component" value="Chromosome"/>
</dbReference>
<dbReference type="EMBL" id="CP086239">
    <property type="protein sequence ID" value="WAG62598.1"/>
    <property type="molecule type" value="Genomic_DNA"/>
</dbReference>
<protein>
    <recommendedName>
        <fullName evidence="3">ATPase dynein-related AAA domain-containing protein</fullName>
    </recommendedName>
</protein>
<name>A0AA47EPZ3_9CLOT</name>
<dbReference type="AlphaFoldDB" id="A0AA47EPZ3"/>
<organism evidence="1 2">
    <name type="scientific">Clostridium estertheticum</name>
    <dbReference type="NCBI Taxonomy" id="238834"/>
    <lineage>
        <taxon>Bacteria</taxon>
        <taxon>Bacillati</taxon>
        <taxon>Bacillota</taxon>
        <taxon>Clostridia</taxon>
        <taxon>Eubacteriales</taxon>
        <taxon>Clostridiaceae</taxon>
        <taxon>Clostridium</taxon>
    </lineage>
</organism>
<evidence type="ECO:0008006" key="3">
    <source>
        <dbReference type="Google" id="ProtNLM"/>
    </source>
</evidence>
<accession>A0AA47EPZ3</accession>
<reference evidence="1" key="1">
    <citation type="submission" date="2021-11" db="EMBL/GenBank/DDBJ databases">
        <title>Clostridia strains as spoilage organisms.</title>
        <authorList>
            <person name="Wambui J."/>
            <person name="Stevens M.J.A."/>
            <person name="Stephan R."/>
        </authorList>
    </citation>
    <scope>NUCLEOTIDE SEQUENCE</scope>
    <source>
        <strain evidence="1">CF009</strain>
    </source>
</reference>